<dbReference type="InterPro" id="IPR048615">
    <property type="entry name" value="KDM5_C-hel"/>
</dbReference>
<dbReference type="EMBL" id="JASJQH010006895">
    <property type="protein sequence ID" value="KAK9728504.1"/>
    <property type="molecule type" value="Genomic_DNA"/>
</dbReference>
<keyword evidence="8" id="KW-0560">Oxidoreductase</keyword>
<evidence type="ECO:0000259" key="15">
    <source>
        <dbReference type="PROSITE" id="PS51011"/>
    </source>
</evidence>
<dbReference type="InterPro" id="IPR003347">
    <property type="entry name" value="JmjC_dom"/>
</dbReference>
<evidence type="ECO:0000256" key="13">
    <source>
        <dbReference type="SAM" id="MobiDB-lite"/>
    </source>
</evidence>
<evidence type="ECO:0000256" key="3">
    <source>
        <dbReference type="ARBA" id="ARBA00006801"/>
    </source>
</evidence>
<dbReference type="InterPro" id="IPR004198">
    <property type="entry name" value="Znf_C5HC2"/>
</dbReference>
<dbReference type="PROSITE" id="PS50016">
    <property type="entry name" value="ZF_PHD_2"/>
    <property type="match status" value="1"/>
</dbReference>
<evidence type="ECO:0000259" key="14">
    <source>
        <dbReference type="PROSITE" id="PS50016"/>
    </source>
</evidence>
<dbReference type="SMART" id="SM00249">
    <property type="entry name" value="PHD"/>
    <property type="match status" value="1"/>
</dbReference>
<feature type="compositionally biased region" description="Polar residues" evidence="13">
    <location>
        <begin position="247"/>
        <end position="257"/>
    </location>
</feature>
<comment type="caution">
    <text evidence="18">The sequence shown here is derived from an EMBL/GenBank/DDBJ whole genome shotgun (WGS) entry which is preliminary data.</text>
</comment>
<evidence type="ECO:0000256" key="1">
    <source>
        <dbReference type="ARBA" id="ARBA00001954"/>
    </source>
</evidence>
<dbReference type="PROSITE" id="PS01359">
    <property type="entry name" value="ZF_PHD_1"/>
    <property type="match status" value="1"/>
</dbReference>
<dbReference type="Pfam" id="PF21323">
    <property type="entry name" value="KDM5_C-hel"/>
    <property type="match status" value="1"/>
</dbReference>
<comment type="catalytic activity">
    <reaction evidence="11">
        <text>N(6),N(6),N(6)-trimethyl-L-lysyl(4)-[histone H3] + 3 2-oxoglutarate + 3 O2 = L-lysyl(4)-[histone H3] + 3 formaldehyde + 3 succinate + 3 CO2</text>
        <dbReference type="Rhea" id="RHEA:60208"/>
        <dbReference type="Rhea" id="RHEA-COMP:15537"/>
        <dbReference type="Rhea" id="RHEA-COMP:15547"/>
        <dbReference type="ChEBI" id="CHEBI:15379"/>
        <dbReference type="ChEBI" id="CHEBI:16526"/>
        <dbReference type="ChEBI" id="CHEBI:16810"/>
        <dbReference type="ChEBI" id="CHEBI:16842"/>
        <dbReference type="ChEBI" id="CHEBI:29969"/>
        <dbReference type="ChEBI" id="CHEBI:30031"/>
        <dbReference type="ChEBI" id="CHEBI:61961"/>
        <dbReference type="EC" id="1.14.11.67"/>
    </reaction>
</comment>
<accession>A0ABR2WAC5</accession>
<feature type="domain" description="PHD-type" evidence="14">
    <location>
        <begin position="285"/>
        <end position="334"/>
    </location>
</feature>
<feature type="domain" description="ARID" evidence="15">
    <location>
        <begin position="110"/>
        <end position="203"/>
    </location>
</feature>
<dbReference type="InterPro" id="IPR001606">
    <property type="entry name" value="ARID_dom"/>
</dbReference>
<name>A0ABR2WAC5_9FUNG</name>
<dbReference type="InterPro" id="IPR001965">
    <property type="entry name" value="Znf_PHD"/>
</dbReference>
<dbReference type="SUPFAM" id="SSF57903">
    <property type="entry name" value="FYVE/PHD zinc finger"/>
    <property type="match status" value="1"/>
</dbReference>
<dbReference type="PROSITE" id="PS51183">
    <property type="entry name" value="JMJN"/>
    <property type="match status" value="1"/>
</dbReference>
<evidence type="ECO:0000256" key="10">
    <source>
        <dbReference type="ARBA" id="ARBA00023242"/>
    </source>
</evidence>
<dbReference type="Gene3D" id="2.60.120.650">
    <property type="entry name" value="Cupin"/>
    <property type="match status" value="1"/>
</dbReference>
<dbReference type="InterPro" id="IPR011011">
    <property type="entry name" value="Znf_FYVE_PHD"/>
</dbReference>
<dbReference type="CDD" id="cd16100">
    <property type="entry name" value="ARID"/>
    <property type="match status" value="1"/>
</dbReference>
<evidence type="ECO:0000256" key="9">
    <source>
        <dbReference type="ARBA" id="ARBA00023004"/>
    </source>
</evidence>
<comment type="subcellular location">
    <subcellularLocation>
        <location evidence="2">Nucleus</location>
    </subcellularLocation>
</comment>
<sequence length="722" mass="83404">MKRVRANVSNIRVAERAPKFDFNSIRTERPDIPPKTKRLFNLEEAPTFYPTEEEFEDPLGYIDQIKAEGEKYGICKIVPPKNWKPTFCVDTETFRFNTRIQKLNTLDGKTRANVNYLEQLYKFHRHNGTPVNKVPQLDHKPVDLYRLGKEVTARGGPEKVTKDKKWAEIGRILNYSRKTCTSLSNSLKTIYTKVVLPYENYIEPIRKKTEMKRKQDDSRKDIKSEEPSQNSVDDMPQKATRPKRGRTSLNQSEKSLVTTPPPTPPQMDQSSSTKADKTKEESPSTPACHVCKSDSQMNLFECDGCDHHFHTSCLDPPISGVPKGDWYCLDCLHEVDEFGFEDGGVYSIHSFQQKAQAFKENWFKDRLAKRSYTNVDRALTEDEIEEEFWRLADSPHEDAEVEYGADLHSSEHGSGFSTKEKSPNDPYVNNGWNLNVMPVLNESLLRYIKTGICGMMVPWLYVGMCFSTFCWHTEDHYTYSINYMHWGETKTWYGIPSSEAGKFEETMKRTVPELFEQTPDLLFQLVTIMSPKTLTENGVKVCALDQRAGEFVITFPQGYHAGFSHGLNFGEAVNFCPRDWLSFDLDCALRYKEFKKVPVFSHDELLITIANENQLPETAKWLLPHLEEMRMREFRDRDQVRKSCPTLMEYLDNGEPTEDQIRCSYCNSLNYLSSLTCPCGTKFTCLDHGEHLCQCDPSTYKMRVRFSDAQINELVARVKDRM</sequence>
<keyword evidence="9" id="KW-0408">Iron</keyword>
<comment type="cofactor">
    <cofactor evidence="1">
        <name>Fe(2+)</name>
        <dbReference type="ChEBI" id="CHEBI:29033"/>
    </cofactor>
</comment>
<evidence type="ECO:0000256" key="8">
    <source>
        <dbReference type="ARBA" id="ARBA00023002"/>
    </source>
</evidence>
<evidence type="ECO:0000256" key="7">
    <source>
        <dbReference type="ARBA" id="ARBA00022833"/>
    </source>
</evidence>
<dbReference type="Gene3D" id="3.30.40.10">
    <property type="entry name" value="Zinc/RING finger domain, C3HC4 (zinc finger)"/>
    <property type="match status" value="1"/>
</dbReference>
<organism evidence="18 19">
    <name type="scientific">Basidiobolus ranarum</name>
    <dbReference type="NCBI Taxonomy" id="34480"/>
    <lineage>
        <taxon>Eukaryota</taxon>
        <taxon>Fungi</taxon>
        <taxon>Fungi incertae sedis</taxon>
        <taxon>Zoopagomycota</taxon>
        <taxon>Entomophthoromycotina</taxon>
        <taxon>Basidiobolomycetes</taxon>
        <taxon>Basidiobolales</taxon>
        <taxon>Basidiobolaceae</taxon>
        <taxon>Basidiobolus</taxon>
    </lineage>
</organism>
<evidence type="ECO:0000313" key="19">
    <source>
        <dbReference type="Proteomes" id="UP001479436"/>
    </source>
</evidence>
<dbReference type="InterPro" id="IPR019787">
    <property type="entry name" value="Znf_PHD-finger"/>
</dbReference>
<feature type="compositionally biased region" description="Basic and acidic residues" evidence="13">
    <location>
        <begin position="209"/>
        <end position="226"/>
    </location>
</feature>
<keyword evidence="10" id="KW-0539">Nucleus</keyword>
<keyword evidence="19" id="KW-1185">Reference proteome</keyword>
<dbReference type="Pfam" id="PF01388">
    <property type="entry name" value="ARID"/>
    <property type="match status" value="1"/>
</dbReference>
<evidence type="ECO:0000256" key="6">
    <source>
        <dbReference type="ARBA" id="ARBA00022771"/>
    </source>
</evidence>
<evidence type="ECO:0000256" key="4">
    <source>
        <dbReference type="ARBA" id="ARBA00012902"/>
    </source>
</evidence>
<evidence type="ECO:0000256" key="12">
    <source>
        <dbReference type="PROSITE-ProRule" id="PRU00146"/>
    </source>
</evidence>
<dbReference type="SMART" id="SM00545">
    <property type="entry name" value="JmjN"/>
    <property type="match status" value="1"/>
</dbReference>
<proteinExistence type="inferred from homology"/>
<reference evidence="18 19" key="1">
    <citation type="submission" date="2023-04" db="EMBL/GenBank/DDBJ databases">
        <title>Genome of Basidiobolus ranarum AG-B5.</title>
        <authorList>
            <person name="Stajich J.E."/>
            <person name="Carter-House D."/>
            <person name="Gryganskyi A."/>
        </authorList>
    </citation>
    <scope>NUCLEOTIDE SEQUENCE [LARGE SCALE GENOMIC DNA]</scope>
    <source>
        <strain evidence="18 19">AG-B5</strain>
    </source>
</reference>
<evidence type="ECO:0000259" key="17">
    <source>
        <dbReference type="PROSITE" id="PS51184"/>
    </source>
</evidence>
<dbReference type="PANTHER" id="PTHR10694:SF33">
    <property type="entry name" value="LYSINE-SPECIFIC DEMETHYLASE 5"/>
    <property type="match status" value="1"/>
</dbReference>
<dbReference type="Gene3D" id="1.10.150.60">
    <property type="entry name" value="ARID DNA-binding domain"/>
    <property type="match status" value="1"/>
</dbReference>
<dbReference type="InterPro" id="IPR013083">
    <property type="entry name" value="Znf_RING/FYVE/PHD"/>
</dbReference>
<feature type="domain" description="JmjC" evidence="17">
    <location>
        <begin position="426"/>
        <end position="592"/>
    </location>
</feature>
<dbReference type="PROSITE" id="PS51184">
    <property type="entry name" value="JMJC"/>
    <property type="match status" value="1"/>
</dbReference>
<dbReference type="InterPro" id="IPR036431">
    <property type="entry name" value="ARID_dom_sf"/>
</dbReference>
<dbReference type="SUPFAM" id="SSF51197">
    <property type="entry name" value="Clavaminate synthase-like"/>
    <property type="match status" value="1"/>
</dbReference>
<evidence type="ECO:0000313" key="18">
    <source>
        <dbReference type="EMBL" id="KAK9728504.1"/>
    </source>
</evidence>
<dbReference type="PROSITE" id="PS51011">
    <property type="entry name" value="ARID"/>
    <property type="match status" value="1"/>
</dbReference>
<dbReference type="InterPro" id="IPR003349">
    <property type="entry name" value="JmjN"/>
</dbReference>
<feature type="region of interest" description="Disordered" evidence="13">
    <location>
        <begin position="209"/>
        <end position="288"/>
    </location>
</feature>
<dbReference type="PANTHER" id="PTHR10694">
    <property type="entry name" value="LYSINE-SPECIFIC DEMETHYLASE"/>
    <property type="match status" value="1"/>
</dbReference>
<dbReference type="Proteomes" id="UP001479436">
    <property type="component" value="Unassembled WGS sequence"/>
</dbReference>
<dbReference type="SUPFAM" id="SSF46774">
    <property type="entry name" value="ARID-like"/>
    <property type="match status" value="1"/>
</dbReference>
<keyword evidence="6 12" id="KW-0863">Zinc-finger</keyword>
<protein>
    <recommendedName>
        <fullName evidence="4">[histone H3]-trimethyl-L-lysine(4) demethylase</fullName>
        <ecNumber evidence="4">1.14.11.67</ecNumber>
    </recommendedName>
</protein>
<dbReference type="Pfam" id="PF00628">
    <property type="entry name" value="PHD"/>
    <property type="match status" value="1"/>
</dbReference>
<dbReference type="SMART" id="SM00558">
    <property type="entry name" value="JmjC"/>
    <property type="match status" value="1"/>
</dbReference>
<keyword evidence="5" id="KW-0479">Metal-binding</keyword>
<keyword evidence="7" id="KW-0862">Zinc</keyword>
<comment type="similarity">
    <text evidence="3">Belongs to the JARID1 histone demethylase family.</text>
</comment>
<dbReference type="EC" id="1.14.11.67" evidence="4"/>
<evidence type="ECO:0000259" key="16">
    <source>
        <dbReference type="PROSITE" id="PS51183"/>
    </source>
</evidence>
<evidence type="ECO:0000256" key="11">
    <source>
        <dbReference type="ARBA" id="ARBA00048734"/>
    </source>
</evidence>
<dbReference type="Pfam" id="PF02928">
    <property type="entry name" value="zf-C5HC2"/>
    <property type="match status" value="1"/>
</dbReference>
<gene>
    <name evidence="18" type="ORF">K7432_000986</name>
</gene>
<evidence type="ECO:0000256" key="5">
    <source>
        <dbReference type="ARBA" id="ARBA00022723"/>
    </source>
</evidence>
<dbReference type="InterPro" id="IPR019786">
    <property type="entry name" value="Zinc_finger_PHD-type_CS"/>
</dbReference>
<dbReference type="SMART" id="SM01014">
    <property type="entry name" value="ARID"/>
    <property type="match status" value="1"/>
</dbReference>
<feature type="domain" description="JmjN" evidence="16">
    <location>
        <begin position="45"/>
        <end position="86"/>
    </location>
</feature>
<dbReference type="Pfam" id="PF02375">
    <property type="entry name" value="JmjN"/>
    <property type="match status" value="1"/>
</dbReference>
<dbReference type="Pfam" id="PF02373">
    <property type="entry name" value="JmjC"/>
    <property type="match status" value="1"/>
</dbReference>
<dbReference type="SMART" id="SM00501">
    <property type="entry name" value="BRIGHT"/>
    <property type="match status" value="1"/>
</dbReference>
<evidence type="ECO:0000256" key="2">
    <source>
        <dbReference type="ARBA" id="ARBA00004123"/>
    </source>
</evidence>